<feature type="signal peptide" evidence="1">
    <location>
        <begin position="1"/>
        <end position="21"/>
    </location>
</feature>
<dbReference type="OrthoDB" id="6475864at2"/>
<dbReference type="InterPro" id="IPR039448">
    <property type="entry name" value="Beta_helix"/>
</dbReference>
<feature type="domain" description="Right handed beta helix" evidence="2">
    <location>
        <begin position="577"/>
        <end position="703"/>
    </location>
</feature>
<proteinExistence type="predicted"/>
<dbReference type="Pfam" id="PF14592">
    <property type="entry name" value="Chondroitinas_B"/>
    <property type="match status" value="1"/>
</dbReference>
<dbReference type="CDD" id="cd14251">
    <property type="entry name" value="PL-6"/>
    <property type="match status" value="1"/>
</dbReference>
<reference evidence="3 4" key="1">
    <citation type="submission" date="2019-03" db="EMBL/GenBank/DDBJ databases">
        <authorList>
            <person name="Kim M.K.M."/>
        </authorList>
    </citation>
    <scope>NUCLEOTIDE SEQUENCE [LARGE SCALE GENOMIC DNA]</scope>
    <source>
        <strain evidence="3 4">17J68-12</strain>
    </source>
</reference>
<organism evidence="3 4">
    <name type="scientific">Flaviaesturariibacter flavus</name>
    <dbReference type="NCBI Taxonomy" id="2502780"/>
    <lineage>
        <taxon>Bacteria</taxon>
        <taxon>Pseudomonadati</taxon>
        <taxon>Bacteroidota</taxon>
        <taxon>Chitinophagia</taxon>
        <taxon>Chitinophagales</taxon>
        <taxon>Chitinophagaceae</taxon>
        <taxon>Flaviaestuariibacter</taxon>
    </lineage>
</organism>
<dbReference type="InterPro" id="IPR011050">
    <property type="entry name" value="Pectin_lyase_fold/virulence"/>
</dbReference>
<name>A0A4V6NB26_9BACT</name>
<accession>A0A4V6NB26</accession>
<gene>
    <name evidence="3" type="ORF">EPD60_05750</name>
</gene>
<dbReference type="InterPro" id="IPR006626">
    <property type="entry name" value="PbH1"/>
</dbReference>
<comment type="caution">
    <text evidence="3">The sequence shown here is derived from an EMBL/GenBank/DDBJ whole genome shotgun (WGS) entry which is preliminary data.</text>
</comment>
<protein>
    <recommendedName>
        <fullName evidence="2">Right handed beta helix domain-containing protein</fullName>
    </recommendedName>
</protein>
<dbReference type="RefSeq" id="WP_131447753.1">
    <property type="nucleotide sequence ID" value="NZ_SJZI01000008.1"/>
</dbReference>
<evidence type="ECO:0000259" key="2">
    <source>
        <dbReference type="Pfam" id="PF13229"/>
    </source>
</evidence>
<dbReference type="AlphaFoldDB" id="A0A4V6NB26"/>
<sequence length="756" mass="82096">MNPAIRKLLASLLLLPAAASAQMPIDSLNKAVRTARPGDTLVIADGTYRDVSLNFLARGDAAKPIVVRAASPGGVRLTGTSTLRVGGTGIEVQGLYFTSGYSPGGAVIEFRSGKEVANGCRITQCAIVDYNPPARETESSWILLYGRNNRFDHNSISGKRNLGVTFAVILDEERNQQNNHSIDHNWFGPRPNLGSNGGETIRVGTSQSSLSSSRTQIVENFFEACDGEVEVISIKSCDNVIRNNTFFESAGVLALRHGHRNLVEGNAFIGNRKPNTGGVRVINEGHTIRNNYFSGLTGDRFFAALAIMNAVPNSLPNRYHQVKDVTISNNTWVDCDHIQFNVGKDNERTLAPENVTLSGNTFYNKSSDTVFVAYEKPTGFRFENNKVSTRTGRFAVAGFTETKMPKPQNRTGAVARGLCGASWYRPVAERKRQLSGKVINVPAGQNTVLKAVTSANWGDVLRLTDTGTYLLDAGVFLHAYLRIEGGTVQRPKIRYNGRSGKTTLFTIADDAGALELRHLAFDNDAFDGLASATAAVGPALQMKGTYSAWIDDCEFYNYTEGSMSAFRAARNTMADTLRFTNCLFRDMSGDAIYLAAEKDDAGRYSAEYVEIRNCAFYKVLGSAVDLYRGGSDESTTGPTIIVDHCVLEDVNNRERGAGLRLLGVQNITVRNTLFANTGRGGAAIRLDETNWDKIAISNCALYNSGRVSSFWGKAVTGPMFTAKPQYRAATQYDFHLTKGTSLAGKATDGGPIGLLP</sequence>
<dbReference type="Pfam" id="PF13229">
    <property type="entry name" value="Beta_helix"/>
    <property type="match status" value="1"/>
</dbReference>
<keyword evidence="1" id="KW-0732">Signal</keyword>
<keyword evidence="4" id="KW-1185">Reference proteome</keyword>
<dbReference type="InterPro" id="IPR039513">
    <property type="entry name" value="PL-6"/>
</dbReference>
<evidence type="ECO:0000256" key="1">
    <source>
        <dbReference type="SAM" id="SignalP"/>
    </source>
</evidence>
<dbReference type="Proteomes" id="UP000295334">
    <property type="component" value="Unassembled WGS sequence"/>
</dbReference>
<feature type="chain" id="PRO_5020506830" description="Right handed beta helix domain-containing protein" evidence="1">
    <location>
        <begin position="22"/>
        <end position="756"/>
    </location>
</feature>
<dbReference type="SUPFAM" id="SSF51126">
    <property type="entry name" value="Pectin lyase-like"/>
    <property type="match status" value="2"/>
</dbReference>
<dbReference type="Gene3D" id="2.160.20.10">
    <property type="entry name" value="Single-stranded right-handed beta-helix, Pectin lyase-like"/>
    <property type="match status" value="2"/>
</dbReference>
<dbReference type="InterPro" id="IPR012334">
    <property type="entry name" value="Pectin_lyas_fold"/>
</dbReference>
<dbReference type="EMBL" id="SJZI01000008">
    <property type="protein sequence ID" value="TCJ17692.1"/>
    <property type="molecule type" value="Genomic_DNA"/>
</dbReference>
<dbReference type="SMART" id="SM00710">
    <property type="entry name" value="PbH1"/>
    <property type="match status" value="10"/>
</dbReference>
<evidence type="ECO:0000313" key="4">
    <source>
        <dbReference type="Proteomes" id="UP000295334"/>
    </source>
</evidence>
<evidence type="ECO:0000313" key="3">
    <source>
        <dbReference type="EMBL" id="TCJ17692.1"/>
    </source>
</evidence>